<feature type="compositionally biased region" description="Basic and acidic residues" evidence="1">
    <location>
        <begin position="91"/>
        <end position="116"/>
    </location>
</feature>
<feature type="compositionally biased region" description="Gly residues" evidence="1">
    <location>
        <begin position="41"/>
        <end position="54"/>
    </location>
</feature>
<dbReference type="RefSeq" id="WP_345332963.1">
    <property type="nucleotide sequence ID" value="NZ_BAABHN010000057.1"/>
</dbReference>
<feature type="compositionally biased region" description="Basic and acidic residues" evidence="1">
    <location>
        <begin position="171"/>
        <end position="195"/>
    </location>
</feature>
<protein>
    <submittedName>
        <fullName evidence="2">Uncharacterized protein</fullName>
    </submittedName>
</protein>
<sequence length="202" mass="22499">MWVWRDDLGSGGALGGAGGWRLDGNNTWVWEEPSPLDRPGAGTGALRGYAGGVGSAPAVDQRRPERRTGRPVGDRALATLGDDPTPIFHELSVDRSRNIPRPSWRDRDRDAVHVPEPHPGSGALPIQDEEWAQHRGRGLREVPTVPPPPAPEAAENPEDELRRRAERRRRPMGESREDAGREGGRHTWRREETRSGRHALRR</sequence>
<name>A0ABV9RSC8_9PSEU</name>
<reference evidence="3" key="1">
    <citation type="journal article" date="2019" name="Int. J. Syst. Evol. Microbiol.">
        <title>The Global Catalogue of Microorganisms (GCM) 10K type strain sequencing project: providing services to taxonomists for standard genome sequencing and annotation.</title>
        <authorList>
            <consortium name="The Broad Institute Genomics Platform"/>
            <consortium name="The Broad Institute Genome Sequencing Center for Infectious Disease"/>
            <person name="Wu L."/>
            <person name="Ma J."/>
        </authorList>
    </citation>
    <scope>NUCLEOTIDE SEQUENCE [LARGE SCALE GENOMIC DNA]</scope>
    <source>
        <strain evidence="3">CCUG 50347</strain>
    </source>
</reference>
<keyword evidence="3" id="KW-1185">Reference proteome</keyword>
<evidence type="ECO:0000313" key="3">
    <source>
        <dbReference type="Proteomes" id="UP001595909"/>
    </source>
</evidence>
<gene>
    <name evidence="2" type="ORF">ACFPEL_27295</name>
</gene>
<proteinExistence type="predicted"/>
<feature type="region of interest" description="Disordered" evidence="1">
    <location>
        <begin position="33"/>
        <end position="202"/>
    </location>
</feature>
<evidence type="ECO:0000256" key="1">
    <source>
        <dbReference type="SAM" id="MobiDB-lite"/>
    </source>
</evidence>
<organism evidence="2 3">
    <name type="scientific">Actinomycetospora chibensis</name>
    <dbReference type="NCBI Taxonomy" id="663606"/>
    <lineage>
        <taxon>Bacteria</taxon>
        <taxon>Bacillati</taxon>
        <taxon>Actinomycetota</taxon>
        <taxon>Actinomycetes</taxon>
        <taxon>Pseudonocardiales</taxon>
        <taxon>Pseudonocardiaceae</taxon>
        <taxon>Actinomycetospora</taxon>
    </lineage>
</organism>
<comment type="caution">
    <text evidence="2">The sequence shown here is derived from an EMBL/GenBank/DDBJ whole genome shotgun (WGS) entry which is preliminary data.</text>
</comment>
<dbReference type="EMBL" id="JBHSIM010000057">
    <property type="protein sequence ID" value="MFC4836143.1"/>
    <property type="molecule type" value="Genomic_DNA"/>
</dbReference>
<accession>A0ABV9RSC8</accession>
<dbReference type="Proteomes" id="UP001595909">
    <property type="component" value="Unassembled WGS sequence"/>
</dbReference>
<evidence type="ECO:0000313" key="2">
    <source>
        <dbReference type="EMBL" id="MFC4836143.1"/>
    </source>
</evidence>